<dbReference type="Proteomes" id="UP000187506">
    <property type="component" value="Chromosome"/>
</dbReference>
<keyword evidence="2" id="KW-1185">Reference proteome</keyword>
<proteinExistence type="predicted"/>
<dbReference type="AlphaFoldDB" id="A0AAC9LJT8"/>
<evidence type="ECO:0008006" key="3">
    <source>
        <dbReference type="Google" id="ProtNLM"/>
    </source>
</evidence>
<name>A0AAC9LJT8_9FLAO</name>
<gene>
    <name evidence="1" type="ORF">BWR22_05140</name>
</gene>
<evidence type="ECO:0000313" key="1">
    <source>
        <dbReference type="EMBL" id="APX99718.1"/>
    </source>
</evidence>
<reference evidence="1 2" key="1">
    <citation type="submission" date="2017-01" db="EMBL/GenBank/DDBJ databases">
        <title>Complete genome of Lacinutrix venerupis DOK2-8 isolated from seawater in Dokdo.</title>
        <authorList>
            <person name="Chi W.-J."/>
            <person name="Kim J.H."/>
        </authorList>
    </citation>
    <scope>NUCLEOTIDE SEQUENCE [LARGE SCALE GENOMIC DNA]</scope>
    <source>
        <strain evidence="1 2">DOK2-8</strain>
    </source>
</reference>
<accession>A0AAC9LJT8</accession>
<sequence>MTTTINIYQSFIKPLNRDSENLKKEFTRSQRALKNLEPIELKVNETLTSVMEVEELEKLPDNLETTWGIHKRYQREEIVYHFKIKVSYEKQYFEDLEKEYGINSNDFFKSEILPDKLEKRFYDFLMILNICRVGGFHFGIGFFDLGDGYKQLKKMNLYTTELFDYSIEKKWPKFENLGIRKTWNWFITILNPVDIDELSSTDLSRAFNAFSYLYEESEEINKLFWTMVGIEAIYVKGKEGISQQIKEKGQLFLGEIEEFKKRLTKMYDYRSSFIHGSKNFPSFFHIDDAIYSYENFNTELFEILFTAESMLIATIQKIAKENRQRLNFKYVID</sequence>
<dbReference type="EMBL" id="CP019352">
    <property type="protein sequence ID" value="APX99718.1"/>
    <property type="molecule type" value="Genomic_DNA"/>
</dbReference>
<protein>
    <recommendedName>
        <fullName evidence="3">Apea-like HEPN domain-containing protein</fullName>
    </recommendedName>
</protein>
<evidence type="ECO:0000313" key="2">
    <source>
        <dbReference type="Proteomes" id="UP000187506"/>
    </source>
</evidence>
<dbReference type="RefSeq" id="WP_076732347.1">
    <property type="nucleotide sequence ID" value="NZ_CP019352.1"/>
</dbReference>
<organism evidence="1 2">
    <name type="scientific">Lacinutrix venerupis</name>
    <dbReference type="NCBI Taxonomy" id="1486034"/>
    <lineage>
        <taxon>Bacteria</taxon>
        <taxon>Pseudomonadati</taxon>
        <taxon>Bacteroidota</taxon>
        <taxon>Flavobacteriia</taxon>
        <taxon>Flavobacteriales</taxon>
        <taxon>Flavobacteriaceae</taxon>
        <taxon>Lacinutrix</taxon>
    </lineage>
</organism>
<dbReference type="KEGG" id="lvn:BWR22_05140"/>